<dbReference type="STRING" id="492660.SAMN05192566_1714"/>
<feature type="transmembrane region" description="Helical" evidence="1">
    <location>
        <begin position="12"/>
        <end position="33"/>
    </location>
</feature>
<keyword evidence="1" id="KW-1133">Transmembrane helix</keyword>
<keyword evidence="1" id="KW-0472">Membrane</keyword>
<organism evidence="2 3">
    <name type="scientific">Methylophilus rhizosphaerae</name>
    <dbReference type="NCBI Taxonomy" id="492660"/>
    <lineage>
        <taxon>Bacteria</taxon>
        <taxon>Pseudomonadati</taxon>
        <taxon>Pseudomonadota</taxon>
        <taxon>Betaproteobacteria</taxon>
        <taxon>Nitrosomonadales</taxon>
        <taxon>Methylophilaceae</taxon>
        <taxon>Methylophilus</taxon>
    </lineage>
</organism>
<dbReference type="Proteomes" id="UP000198629">
    <property type="component" value="Unassembled WGS sequence"/>
</dbReference>
<keyword evidence="3" id="KW-1185">Reference proteome</keyword>
<name>A0A1G9D052_9PROT</name>
<feature type="transmembrane region" description="Helical" evidence="1">
    <location>
        <begin position="39"/>
        <end position="58"/>
    </location>
</feature>
<sequence>MIRMKHQSLTQIFFWPAVIAVISLAGLIFALVYDDGLEIVANAAVALPVAVAFYYYYLKPDRQSTPKSALKNRQ</sequence>
<accession>A0A1G9D052</accession>
<evidence type="ECO:0000313" key="3">
    <source>
        <dbReference type="Proteomes" id="UP000198629"/>
    </source>
</evidence>
<proteinExistence type="predicted"/>
<dbReference type="EMBL" id="FNFX01000003">
    <property type="protein sequence ID" value="SDK57300.1"/>
    <property type="molecule type" value="Genomic_DNA"/>
</dbReference>
<dbReference type="AlphaFoldDB" id="A0A1G9D052"/>
<reference evidence="3" key="1">
    <citation type="submission" date="2016-10" db="EMBL/GenBank/DDBJ databases">
        <authorList>
            <person name="Varghese N."/>
            <person name="Submissions S."/>
        </authorList>
    </citation>
    <scope>NUCLEOTIDE SEQUENCE [LARGE SCALE GENOMIC DNA]</scope>
    <source>
        <strain evidence="3">CBMB127</strain>
    </source>
</reference>
<gene>
    <name evidence="2" type="ORF">SAMN05192566_1714</name>
</gene>
<protein>
    <submittedName>
        <fullName evidence="2">Uncharacterized protein</fullName>
    </submittedName>
</protein>
<dbReference type="OrthoDB" id="8538129at2"/>
<evidence type="ECO:0000313" key="2">
    <source>
        <dbReference type="EMBL" id="SDK57300.1"/>
    </source>
</evidence>
<keyword evidence="1" id="KW-0812">Transmembrane</keyword>
<evidence type="ECO:0000256" key="1">
    <source>
        <dbReference type="SAM" id="Phobius"/>
    </source>
</evidence>